<evidence type="ECO:0000256" key="5">
    <source>
        <dbReference type="ARBA" id="ARBA00022741"/>
    </source>
</evidence>
<keyword evidence="7" id="KW-0067">ATP-binding</keyword>
<dbReference type="Gene3D" id="3.30.565.10">
    <property type="entry name" value="Histidine kinase-like ATPase, C-terminal domain"/>
    <property type="match status" value="1"/>
</dbReference>
<sequence>MVAFVVNPVRLRIRRLVDRAFYGGRADPAGTARHVADGLRRSDELTGVLERARDALRLPWMALSRAPDGARLAEAGARGRGATAAVDLDYRGGTVGVLHVELRRGETVLHGADRGTLELIRIPLAIALHATALAGEVRRARAATVEAAVVERVRLQRELHDGLGPTLTSIAYRADAAANTVLRDPASAGRLMSEIGAELRGAIAGVRDIVYGLRPIELDDHGLVGAIRQRVAAAEGVTITVQAPETLPELSPAVELAAYRIVMEGIANVRRHSTAGGCAVTVAANGRLELTVADDGVPPESWRPGVGIRSLRERAEELGGTASAGPVDGGWAVRVVLPLTTCSQLPA</sequence>
<evidence type="ECO:0000256" key="8">
    <source>
        <dbReference type="ARBA" id="ARBA00023012"/>
    </source>
</evidence>
<dbReference type="Gene3D" id="1.20.5.1930">
    <property type="match status" value="1"/>
</dbReference>
<evidence type="ECO:0000313" key="10">
    <source>
        <dbReference type="EMBL" id="MBB3101191.1"/>
    </source>
</evidence>
<dbReference type="PANTHER" id="PTHR24421">
    <property type="entry name" value="NITRATE/NITRITE SENSOR PROTEIN NARX-RELATED"/>
    <property type="match status" value="1"/>
</dbReference>
<evidence type="ECO:0000256" key="6">
    <source>
        <dbReference type="ARBA" id="ARBA00022777"/>
    </source>
</evidence>
<dbReference type="EC" id="2.7.13.3" evidence="2"/>
<dbReference type="EMBL" id="JACHXF010000034">
    <property type="protein sequence ID" value="MBB3101191.1"/>
    <property type="molecule type" value="Genomic_DNA"/>
</dbReference>
<dbReference type="GO" id="GO:0046983">
    <property type="term" value="F:protein dimerization activity"/>
    <property type="evidence" value="ECO:0007669"/>
    <property type="project" value="InterPro"/>
</dbReference>
<comment type="caution">
    <text evidence="10">The sequence shown here is derived from an EMBL/GenBank/DDBJ whole genome shotgun (WGS) entry which is preliminary data.</text>
</comment>
<evidence type="ECO:0000256" key="1">
    <source>
        <dbReference type="ARBA" id="ARBA00000085"/>
    </source>
</evidence>
<evidence type="ECO:0000256" key="4">
    <source>
        <dbReference type="ARBA" id="ARBA00022679"/>
    </source>
</evidence>
<dbReference type="CDD" id="cd16917">
    <property type="entry name" value="HATPase_UhpB-NarQ-NarX-like"/>
    <property type="match status" value="1"/>
</dbReference>
<dbReference type="InterPro" id="IPR011712">
    <property type="entry name" value="Sig_transdc_His_kin_sub3_dim/P"/>
</dbReference>
<proteinExistence type="predicted"/>
<dbReference type="Pfam" id="PF07730">
    <property type="entry name" value="HisKA_3"/>
    <property type="match status" value="1"/>
</dbReference>
<keyword evidence="4" id="KW-0808">Transferase</keyword>
<feature type="domain" description="Signal transduction histidine kinase subgroup 3 dimerisation and phosphoacceptor" evidence="9">
    <location>
        <begin position="151"/>
        <end position="217"/>
    </location>
</feature>
<dbReference type="InterPro" id="IPR036890">
    <property type="entry name" value="HATPase_C_sf"/>
</dbReference>
<dbReference type="InterPro" id="IPR050482">
    <property type="entry name" value="Sensor_HK_TwoCompSys"/>
</dbReference>
<protein>
    <recommendedName>
        <fullName evidence="2">histidine kinase</fullName>
        <ecNumber evidence="2">2.7.13.3</ecNumber>
    </recommendedName>
</protein>
<dbReference type="GO" id="GO:0000155">
    <property type="term" value="F:phosphorelay sensor kinase activity"/>
    <property type="evidence" value="ECO:0007669"/>
    <property type="project" value="InterPro"/>
</dbReference>
<evidence type="ECO:0000256" key="3">
    <source>
        <dbReference type="ARBA" id="ARBA00022553"/>
    </source>
</evidence>
<evidence type="ECO:0000256" key="2">
    <source>
        <dbReference type="ARBA" id="ARBA00012438"/>
    </source>
</evidence>
<keyword evidence="11" id="KW-1185">Reference proteome</keyword>
<evidence type="ECO:0000259" key="9">
    <source>
        <dbReference type="Pfam" id="PF07730"/>
    </source>
</evidence>
<reference evidence="10 11" key="1">
    <citation type="submission" date="2020-08" db="EMBL/GenBank/DDBJ databases">
        <title>Genomic Encyclopedia of Type Strains, Phase III (KMG-III): the genomes of soil and plant-associated and newly described type strains.</title>
        <authorList>
            <person name="Whitman W."/>
        </authorList>
    </citation>
    <scope>NUCLEOTIDE SEQUENCE [LARGE SCALE GENOMIC DNA]</scope>
    <source>
        <strain evidence="10 11">CECT 3287</strain>
    </source>
</reference>
<dbReference type="AlphaFoldDB" id="A0A7W5ARP0"/>
<dbReference type="GO" id="GO:0005524">
    <property type="term" value="F:ATP binding"/>
    <property type="evidence" value="ECO:0007669"/>
    <property type="project" value="UniProtKB-KW"/>
</dbReference>
<gene>
    <name evidence="10" type="ORF">FHR83_008919</name>
</gene>
<accession>A0A7W5ARP0</accession>
<dbReference type="PANTHER" id="PTHR24421:SF10">
    <property type="entry name" value="NITRATE_NITRITE SENSOR PROTEIN NARQ"/>
    <property type="match status" value="1"/>
</dbReference>
<keyword evidence="8" id="KW-0902">Two-component regulatory system</keyword>
<evidence type="ECO:0000313" key="11">
    <source>
        <dbReference type="Proteomes" id="UP000590749"/>
    </source>
</evidence>
<evidence type="ECO:0000256" key="7">
    <source>
        <dbReference type="ARBA" id="ARBA00022840"/>
    </source>
</evidence>
<comment type="catalytic activity">
    <reaction evidence="1">
        <text>ATP + protein L-histidine = ADP + protein N-phospho-L-histidine.</text>
        <dbReference type="EC" id="2.7.13.3"/>
    </reaction>
</comment>
<dbReference type="GO" id="GO:0016020">
    <property type="term" value="C:membrane"/>
    <property type="evidence" value="ECO:0007669"/>
    <property type="project" value="InterPro"/>
</dbReference>
<keyword evidence="3" id="KW-0597">Phosphoprotein</keyword>
<organism evidence="10 11">
    <name type="scientific">Actinoplanes campanulatus</name>
    <dbReference type="NCBI Taxonomy" id="113559"/>
    <lineage>
        <taxon>Bacteria</taxon>
        <taxon>Bacillati</taxon>
        <taxon>Actinomycetota</taxon>
        <taxon>Actinomycetes</taxon>
        <taxon>Micromonosporales</taxon>
        <taxon>Micromonosporaceae</taxon>
        <taxon>Actinoplanes</taxon>
    </lineage>
</organism>
<keyword evidence="6 10" id="KW-0418">Kinase</keyword>
<dbReference type="SUPFAM" id="SSF55874">
    <property type="entry name" value="ATPase domain of HSP90 chaperone/DNA topoisomerase II/histidine kinase"/>
    <property type="match status" value="1"/>
</dbReference>
<keyword evidence="5" id="KW-0547">Nucleotide-binding</keyword>
<dbReference type="RefSeq" id="WP_183227532.1">
    <property type="nucleotide sequence ID" value="NZ_BMPW01000039.1"/>
</dbReference>
<dbReference type="Proteomes" id="UP000590749">
    <property type="component" value="Unassembled WGS sequence"/>
</dbReference>
<name>A0A7W5ARP0_9ACTN</name>